<dbReference type="RefSeq" id="WP_012720858.1">
    <property type="nucleotide sequence ID" value="NC_012658.1"/>
</dbReference>
<gene>
    <name evidence="2" type="ordered locus">CLJ_B2540</name>
</gene>
<dbReference type="InterPro" id="IPR044925">
    <property type="entry name" value="His-Me_finger_sf"/>
</dbReference>
<dbReference type="InterPro" id="IPR003615">
    <property type="entry name" value="HNH_nuc"/>
</dbReference>
<dbReference type="SUPFAM" id="SSF54171">
    <property type="entry name" value="DNA-binding domain"/>
    <property type="match status" value="1"/>
</dbReference>
<protein>
    <submittedName>
        <fullName evidence="2">Numod4 motif family protein</fullName>
    </submittedName>
</protein>
<dbReference type="InterPro" id="IPR016177">
    <property type="entry name" value="DNA-bd_dom_sf"/>
</dbReference>
<accession>A0A3F2ZZ86</accession>
<evidence type="ECO:0000313" key="2">
    <source>
        <dbReference type="EMBL" id="ACQ53145.1"/>
    </source>
</evidence>
<proteinExistence type="predicted"/>
<dbReference type="KEGG" id="cbi:CLJ_B2540"/>
<organism evidence="2 3">
    <name type="scientific">Clostridium botulinum (strain 657 / Type Ba4)</name>
    <dbReference type="NCBI Taxonomy" id="515621"/>
    <lineage>
        <taxon>Bacteria</taxon>
        <taxon>Bacillati</taxon>
        <taxon>Bacillota</taxon>
        <taxon>Clostridia</taxon>
        <taxon>Eubacteriales</taxon>
        <taxon>Clostridiaceae</taxon>
        <taxon>Clostridium</taxon>
    </lineage>
</organism>
<dbReference type="Proteomes" id="UP000002333">
    <property type="component" value="Chromosome"/>
</dbReference>
<dbReference type="EMBL" id="CP001083">
    <property type="protein sequence ID" value="ACQ53145.1"/>
    <property type="molecule type" value="Genomic_DNA"/>
</dbReference>
<name>A0A3F2ZZ86_CLOB6</name>
<dbReference type="AlphaFoldDB" id="A0A3F2ZZ86"/>
<evidence type="ECO:0000313" key="3">
    <source>
        <dbReference type="Proteomes" id="UP000002333"/>
    </source>
</evidence>
<reference evidence="3" key="2">
    <citation type="submission" date="2008-05" db="EMBL/GenBank/DDBJ databases">
        <title>Genome sequence of Clostridium botulinum Ba4 strain 657.</title>
        <authorList>
            <person name="Shrivastava S."/>
            <person name="Brown J.L."/>
            <person name="Bruce D."/>
            <person name="Detter C."/>
            <person name="Munk C."/>
            <person name="Smith L.A."/>
            <person name="Smith T.J."/>
            <person name="Sutton G."/>
            <person name="Brettin T.S."/>
        </authorList>
    </citation>
    <scope>NUCLEOTIDE SEQUENCE [LARGE SCALE GENOMIC DNA]</scope>
    <source>
        <strain evidence="3">657 / Type Ba4</strain>
    </source>
</reference>
<dbReference type="SUPFAM" id="SSF54060">
    <property type="entry name" value="His-Me finger endonucleases"/>
    <property type="match status" value="1"/>
</dbReference>
<dbReference type="Gene3D" id="3.90.75.20">
    <property type="match status" value="1"/>
</dbReference>
<dbReference type="Pfam" id="PF13392">
    <property type="entry name" value="HNH_3"/>
    <property type="match status" value="1"/>
</dbReference>
<evidence type="ECO:0000259" key="1">
    <source>
        <dbReference type="Pfam" id="PF13392"/>
    </source>
</evidence>
<dbReference type="GO" id="GO:0003677">
    <property type="term" value="F:DNA binding"/>
    <property type="evidence" value="ECO:0007669"/>
    <property type="project" value="InterPro"/>
</dbReference>
<sequence>MCKLKNEIDNTYGKLMVIEKSKNRTNSGLVKWICKCECGNIIEARGDRLRTGKTKSCGCSKHFNEFIDKVEYIIGIDSKGEQFTFDKCDYEFIKQYCWYVDKTGYVVYKDKKGTHYLHRVLMKAKIGQFIDHINNNKKDNRRENLRFATQQQNNFNKSIQNNNTSGIVGVRYDKSVNKWIAYIGYNNKNIRLGAFKNKKDAIKVRKEAEKKYFGEFAHKTNNRQVVTM</sequence>
<feature type="domain" description="HNH nuclease" evidence="1">
    <location>
        <begin position="116"/>
        <end position="154"/>
    </location>
</feature>
<reference evidence="2 3" key="1">
    <citation type="journal article" date="2007" name="PLoS ONE">
        <title>Analysis of the neurotoxin complex genes in Clostridium botulinum A1-A4 and B1 strains: BoNT/A3, /Ba4 and /B1 clusters are located within plasmids.</title>
        <authorList>
            <person name="Smith T.J."/>
            <person name="Hill K.K."/>
            <person name="Foley B.T."/>
            <person name="Detter J.C."/>
            <person name="Munk A.C."/>
            <person name="Bruce D.C."/>
            <person name="Doggett N.A."/>
            <person name="Smith L.A."/>
            <person name="Marks J.D."/>
            <person name="Xie G."/>
            <person name="Brettin T.S."/>
        </authorList>
    </citation>
    <scope>NUCLEOTIDE SEQUENCE [LARGE SCALE GENOMIC DNA]</scope>
    <source>
        <strain evidence="3">657 / Type Ba4</strain>
    </source>
</reference>